<protein>
    <submittedName>
        <fullName evidence="2">Uncharacterized protein</fullName>
    </submittedName>
</protein>
<evidence type="ECO:0000313" key="2">
    <source>
        <dbReference type="EMBL" id="KAJ1137916.1"/>
    </source>
</evidence>
<name>A0AAV7QBJ7_PLEWA</name>
<dbReference type="AlphaFoldDB" id="A0AAV7QBJ7"/>
<sequence>MNWQGPRSPSPPTLTEGTATTADTQHDAEPAADVWEVRGRAVAPAVQPQPLSAGPLKRFKSVRKVMAEHGLKASWVDPGTKFGLNNFAVAYEPLANYYDVSIRSHSFSLQLP</sequence>
<evidence type="ECO:0000256" key="1">
    <source>
        <dbReference type="SAM" id="MobiDB-lite"/>
    </source>
</evidence>
<feature type="compositionally biased region" description="Low complexity" evidence="1">
    <location>
        <begin position="13"/>
        <end position="23"/>
    </location>
</feature>
<proteinExistence type="predicted"/>
<dbReference type="Proteomes" id="UP001066276">
    <property type="component" value="Chromosome 6"/>
</dbReference>
<organism evidence="2 3">
    <name type="scientific">Pleurodeles waltl</name>
    <name type="common">Iberian ribbed newt</name>
    <dbReference type="NCBI Taxonomy" id="8319"/>
    <lineage>
        <taxon>Eukaryota</taxon>
        <taxon>Metazoa</taxon>
        <taxon>Chordata</taxon>
        <taxon>Craniata</taxon>
        <taxon>Vertebrata</taxon>
        <taxon>Euteleostomi</taxon>
        <taxon>Amphibia</taxon>
        <taxon>Batrachia</taxon>
        <taxon>Caudata</taxon>
        <taxon>Salamandroidea</taxon>
        <taxon>Salamandridae</taxon>
        <taxon>Pleurodelinae</taxon>
        <taxon>Pleurodeles</taxon>
    </lineage>
</organism>
<gene>
    <name evidence="2" type="ORF">NDU88_004312</name>
</gene>
<keyword evidence="3" id="KW-1185">Reference proteome</keyword>
<reference evidence="2" key="1">
    <citation type="journal article" date="2022" name="bioRxiv">
        <title>Sequencing and chromosome-scale assembly of the giantPleurodeles waltlgenome.</title>
        <authorList>
            <person name="Brown T."/>
            <person name="Elewa A."/>
            <person name="Iarovenko S."/>
            <person name="Subramanian E."/>
            <person name="Araus A.J."/>
            <person name="Petzold A."/>
            <person name="Susuki M."/>
            <person name="Suzuki K.-i.T."/>
            <person name="Hayashi T."/>
            <person name="Toyoda A."/>
            <person name="Oliveira C."/>
            <person name="Osipova E."/>
            <person name="Leigh N.D."/>
            <person name="Simon A."/>
            <person name="Yun M.H."/>
        </authorList>
    </citation>
    <scope>NUCLEOTIDE SEQUENCE</scope>
    <source>
        <strain evidence="2">20211129_DDA</strain>
        <tissue evidence="2">Liver</tissue>
    </source>
</reference>
<comment type="caution">
    <text evidence="2">The sequence shown here is derived from an EMBL/GenBank/DDBJ whole genome shotgun (WGS) entry which is preliminary data.</text>
</comment>
<accession>A0AAV7QBJ7</accession>
<evidence type="ECO:0000313" key="3">
    <source>
        <dbReference type="Proteomes" id="UP001066276"/>
    </source>
</evidence>
<dbReference type="EMBL" id="JANPWB010000010">
    <property type="protein sequence ID" value="KAJ1137916.1"/>
    <property type="molecule type" value="Genomic_DNA"/>
</dbReference>
<feature type="region of interest" description="Disordered" evidence="1">
    <location>
        <begin position="1"/>
        <end position="29"/>
    </location>
</feature>